<dbReference type="Pfam" id="PF00825">
    <property type="entry name" value="Ribonuclease_P"/>
    <property type="match status" value="1"/>
</dbReference>
<dbReference type="PANTHER" id="PTHR33992:SF1">
    <property type="entry name" value="RIBONUCLEASE P PROTEIN COMPONENT"/>
    <property type="match status" value="1"/>
</dbReference>
<dbReference type="GO" id="GO:0030677">
    <property type="term" value="C:ribonuclease P complex"/>
    <property type="evidence" value="ECO:0007669"/>
    <property type="project" value="TreeGrafter"/>
</dbReference>
<evidence type="ECO:0000256" key="6">
    <source>
        <dbReference type="HAMAP-Rule" id="MF_00227"/>
    </source>
</evidence>
<dbReference type="GO" id="GO:0004526">
    <property type="term" value="F:ribonuclease P activity"/>
    <property type="evidence" value="ECO:0007669"/>
    <property type="project" value="UniProtKB-UniRule"/>
</dbReference>
<evidence type="ECO:0000256" key="4">
    <source>
        <dbReference type="ARBA" id="ARBA00022801"/>
    </source>
</evidence>
<dbReference type="EMBL" id="FOQD01000012">
    <property type="protein sequence ID" value="SFI79935.1"/>
    <property type="molecule type" value="Genomic_DNA"/>
</dbReference>
<dbReference type="EC" id="3.1.26.5" evidence="6 7"/>
<protein>
    <recommendedName>
        <fullName evidence="6 7">Ribonuclease P protein component</fullName>
        <shortName evidence="6">RNase P protein</shortName>
        <shortName evidence="6">RNaseP protein</shortName>
        <ecNumber evidence="6 7">3.1.26.5</ecNumber>
    </recommendedName>
    <alternativeName>
        <fullName evidence="6">Protein C5</fullName>
    </alternativeName>
</protein>
<dbReference type="GO" id="GO:0000049">
    <property type="term" value="F:tRNA binding"/>
    <property type="evidence" value="ECO:0007669"/>
    <property type="project" value="UniProtKB-UniRule"/>
</dbReference>
<organism evidence="8 9">
    <name type="scientific">Planctomicrobium piriforme</name>
    <dbReference type="NCBI Taxonomy" id="1576369"/>
    <lineage>
        <taxon>Bacteria</taxon>
        <taxon>Pseudomonadati</taxon>
        <taxon>Planctomycetota</taxon>
        <taxon>Planctomycetia</taxon>
        <taxon>Planctomycetales</taxon>
        <taxon>Planctomycetaceae</taxon>
        <taxon>Planctomicrobium</taxon>
    </lineage>
</organism>
<dbReference type="Proteomes" id="UP000199518">
    <property type="component" value="Unassembled WGS sequence"/>
</dbReference>
<keyword evidence="2 6" id="KW-0540">Nuclease</keyword>
<dbReference type="HAMAP" id="MF_00227">
    <property type="entry name" value="RNase_P"/>
    <property type="match status" value="1"/>
</dbReference>
<dbReference type="InterPro" id="IPR014721">
    <property type="entry name" value="Ribsml_uS5_D2-typ_fold_subgr"/>
</dbReference>
<evidence type="ECO:0000256" key="5">
    <source>
        <dbReference type="ARBA" id="ARBA00022884"/>
    </source>
</evidence>
<keyword evidence="5 6" id="KW-0694">RNA-binding</keyword>
<accession>A0A1I3L676</accession>
<dbReference type="InterPro" id="IPR000100">
    <property type="entry name" value="RNase_P"/>
</dbReference>
<evidence type="ECO:0000313" key="8">
    <source>
        <dbReference type="EMBL" id="SFI79935.1"/>
    </source>
</evidence>
<comment type="similarity">
    <text evidence="6">Belongs to the RnpA family.</text>
</comment>
<dbReference type="InterPro" id="IPR020568">
    <property type="entry name" value="Ribosomal_Su5_D2-typ_SF"/>
</dbReference>
<evidence type="ECO:0000256" key="1">
    <source>
        <dbReference type="ARBA" id="ARBA00022694"/>
    </source>
</evidence>
<dbReference type="GO" id="GO:0042781">
    <property type="term" value="F:3'-tRNA processing endoribonuclease activity"/>
    <property type="evidence" value="ECO:0007669"/>
    <property type="project" value="TreeGrafter"/>
</dbReference>
<sequence length="130" mass="15194">MNAQNEEHSPLAETPRLTFPPHFRIRSSLDFERIYAQKARFSDPVMLIFAAPNDLPHPRIGLSVSRRHGNSVKRHRLRRLLREAFRLEQHHLPVGIDFILIPGRETATATQADYRRSLVKLAQRAAERWR</sequence>
<dbReference type="PANTHER" id="PTHR33992">
    <property type="entry name" value="RIBONUCLEASE P PROTEIN COMPONENT"/>
    <property type="match status" value="1"/>
</dbReference>
<comment type="function">
    <text evidence="6">RNaseP catalyzes the removal of the 5'-leader sequence from pre-tRNA to produce the mature 5'-terminus. It can also cleave other RNA substrates such as 4.5S RNA. The protein component plays an auxiliary but essential role in vivo by binding to the 5'-leader sequence and broadening the substrate specificity of the ribozyme.</text>
</comment>
<evidence type="ECO:0000256" key="2">
    <source>
        <dbReference type="ARBA" id="ARBA00022722"/>
    </source>
</evidence>
<reference evidence="9" key="1">
    <citation type="submission" date="2016-10" db="EMBL/GenBank/DDBJ databases">
        <authorList>
            <person name="Varghese N."/>
            <person name="Submissions S."/>
        </authorList>
    </citation>
    <scope>NUCLEOTIDE SEQUENCE [LARGE SCALE GENOMIC DNA]</scope>
    <source>
        <strain evidence="9">DSM 26348</strain>
    </source>
</reference>
<dbReference type="STRING" id="1576369.SAMN05421753_112145"/>
<gene>
    <name evidence="6" type="primary">rnpA</name>
    <name evidence="8" type="ORF">SAMN05421753_112145</name>
</gene>
<dbReference type="OrthoDB" id="9810867at2"/>
<comment type="subunit">
    <text evidence="6">Consists of a catalytic RNA component (M1 or rnpB) and a protein subunit.</text>
</comment>
<evidence type="ECO:0000256" key="7">
    <source>
        <dbReference type="NCBIfam" id="TIGR00188"/>
    </source>
</evidence>
<dbReference type="SUPFAM" id="SSF54211">
    <property type="entry name" value="Ribosomal protein S5 domain 2-like"/>
    <property type="match status" value="1"/>
</dbReference>
<evidence type="ECO:0000313" key="9">
    <source>
        <dbReference type="Proteomes" id="UP000199518"/>
    </source>
</evidence>
<proteinExistence type="inferred from homology"/>
<evidence type="ECO:0000256" key="3">
    <source>
        <dbReference type="ARBA" id="ARBA00022759"/>
    </source>
</evidence>
<dbReference type="NCBIfam" id="TIGR00188">
    <property type="entry name" value="rnpA"/>
    <property type="match status" value="1"/>
</dbReference>
<keyword evidence="9" id="KW-1185">Reference proteome</keyword>
<dbReference type="Gene3D" id="3.30.230.10">
    <property type="match status" value="1"/>
</dbReference>
<keyword evidence="4 6" id="KW-0378">Hydrolase</keyword>
<keyword evidence="3 6" id="KW-0255">Endonuclease</keyword>
<dbReference type="RefSeq" id="WP_092051929.1">
    <property type="nucleotide sequence ID" value="NZ_FOQD01000012.1"/>
</dbReference>
<keyword evidence="1 6" id="KW-0819">tRNA processing</keyword>
<dbReference type="AlphaFoldDB" id="A0A1I3L676"/>
<comment type="catalytic activity">
    <reaction evidence="6">
        <text>Endonucleolytic cleavage of RNA, removing 5'-extranucleotides from tRNA precursor.</text>
        <dbReference type="EC" id="3.1.26.5"/>
    </reaction>
</comment>
<dbReference type="GO" id="GO:0001682">
    <property type="term" value="P:tRNA 5'-leader removal"/>
    <property type="evidence" value="ECO:0007669"/>
    <property type="project" value="UniProtKB-UniRule"/>
</dbReference>
<name>A0A1I3L676_9PLAN</name>